<feature type="transmembrane region" description="Helical" evidence="2">
    <location>
        <begin position="410"/>
        <end position="435"/>
    </location>
</feature>
<dbReference type="PANTHER" id="PTHR24216">
    <property type="entry name" value="PAXILLIN-RELATED"/>
    <property type="match status" value="1"/>
</dbReference>
<protein>
    <recommendedName>
        <fullName evidence="6">TrbL/VirB6 plasmid conjugal transfer protein</fullName>
    </recommendedName>
</protein>
<feature type="transmembrane region" description="Helical" evidence="2">
    <location>
        <begin position="447"/>
        <end position="467"/>
    </location>
</feature>
<feature type="transmembrane region" description="Helical" evidence="2">
    <location>
        <begin position="303"/>
        <end position="323"/>
    </location>
</feature>
<evidence type="ECO:0000256" key="1">
    <source>
        <dbReference type="SAM" id="MobiDB-lite"/>
    </source>
</evidence>
<feature type="transmembrane region" description="Helical" evidence="2">
    <location>
        <begin position="360"/>
        <end position="380"/>
    </location>
</feature>
<feature type="compositionally biased region" description="Low complexity" evidence="1">
    <location>
        <begin position="215"/>
        <end position="244"/>
    </location>
</feature>
<feature type="compositionally biased region" description="Pro residues" evidence="1">
    <location>
        <begin position="57"/>
        <end position="89"/>
    </location>
</feature>
<name>A0ABX8R4D1_9ACTN</name>
<dbReference type="Proteomes" id="UP001049518">
    <property type="component" value="Chromosome"/>
</dbReference>
<dbReference type="RefSeq" id="WP_231332110.1">
    <property type="nucleotide sequence ID" value="NZ_CP059572.1"/>
</dbReference>
<keyword evidence="2" id="KW-0812">Transmembrane</keyword>
<dbReference type="EMBL" id="CP059572">
    <property type="protein sequence ID" value="QXJ25895.1"/>
    <property type="molecule type" value="Genomic_DNA"/>
</dbReference>
<feature type="compositionally biased region" description="Basic and acidic residues" evidence="1">
    <location>
        <begin position="621"/>
        <end position="633"/>
    </location>
</feature>
<evidence type="ECO:0008006" key="6">
    <source>
        <dbReference type="Google" id="ProtNLM"/>
    </source>
</evidence>
<feature type="region of interest" description="Disordered" evidence="1">
    <location>
        <begin position="211"/>
        <end position="252"/>
    </location>
</feature>
<keyword evidence="5" id="KW-1185">Reference proteome</keyword>
<evidence type="ECO:0000256" key="3">
    <source>
        <dbReference type="SAM" id="SignalP"/>
    </source>
</evidence>
<reference evidence="4" key="1">
    <citation type="submission" date="2020-07" db="EMBL/GenBank/DDBJ databases">
        <authorList>
            <person name="Tarantini F.S."/>
            <person name="Hong K.W."/>
            <person name="Chan K.G."/>
        </authorList>
    </citation>
    <scope>NUCLEOTIDE SEQUENCE</scope>
    <source>
        <strain evidence="4">32-07</strain>
    </source>
</reference>
<keyword evidence="3" id="KW-0732">Signal</keyword>
<feature type="transmembrane region" description="Helical" evidence="2">
    <location>
        <begin position="262"/>
        <end position="282"/>
    </location>
</feature>
<accession>A0ABX8R4D1</accession>
<evidence type="ECO:0000256" key="2">
    <source>
        <dbReference type="SAM" id="Phobius"/>
    </source>
</evidence>
<feature type="compositionally biased region" description="Basic and acidic residues" evidence="1">
    <location>
        <begin position="642"/>
        <end position="653"/>
    </location>
</feature>
<gene>
    <name evidence="4" type="ORF">AGRA3207_007463</name>
</gene>
<evidence type="ECO:0000313" key="4">
    <source>
        <dbReference type="EMBL" id="QXJ25895.1"/>
    </source>
</evidence>
<feature type="region of interest" description="Disordered" evidence="1">
    <location>
        <begin position="49"/>
        <end position="109"/>
    </location>
</feature>
<feature type="chain" id="PRO_5047270904" description="TrbL/VirB6 plasmid conjugal transfer protein" evidence="3">
    <location>
        <begin position="36"/>
        <end position="653"/>
    </location>
</feature>
<sequence length="653" mass="64529">MTRPVLQRIRRAVRGVAVAGAVALPLALAVPCAAAAPAGNAPATGGPLALAARTPAPAIPSRPTPAGPGTTPPSPASPSPSASPPPSSAPSPSASGPAPAPPPGQRRKKCVTGRLPVLPKIPGMPDLPVQPDLPVPHLPNLPHCLKQQAGKGAGQVADAASDAVLKPLATAIAKATNSLVVLSLTGWLQLPSIRLGRSGIYLRPGLRCTDWSRDGTGPSPTTSPAPGTAAGAAPPGRSACPPSDGAGGDTGDSTAISQFASVRVHAVTTGVGTIIAALLLIVQGMRTALSRTGRHLMDAAQGLLVMAVMSAMGIALLDGLLVFSDIVTQQILGSSMGQGLGERIAAMLGLSVSRLGAGPVILFGLFIFTIALMQLVLLFLRQASIPVLAMLIPVAAAGQVGGQISRQWLIRLWASLLAIALYKPLAALIFVVGFLGTGEGQGVWDIVRGLTTLVLAIFALPALMKIFTPVVGIAVTIGSHTITLQGLVAGMGGGGLDDSGSMITSLLGGGGGPQKGAAPADPSSYARVGAGGGQAGDAAATGEAGTAGAAAVMPVIGAALAAADAAGQATTAAAAKADQMIGRAADAFTGGDSAPPRPPHAAGTGGSSTGPGPDLPIPGLDPRDDLRELRPDLFTDPDDGFDDRAGPGDAGDR</sequence>
<keyword evidence="2" id="KW-1133">Transmembrane helix</keyword>
<feature type="region of interest" description="Disordered" evidence="1">
    <location>
        <begin position="513"/>
        <end position="540"/>
    </location>
</feature>
<organism evidence="4 5">
    <name type="scientific">Actinomadura graeca</name>
    <dbReference type="NCBI Taxonomy" id="2750812"/>
    <lineage>
        <taxon>Bacteria</taxon>
        <taxon>Bacillati</taxon>
        <taxon>Actinomycetota</taxon>
        <taxon>Actinomycetes</taxon>
        <taxon>Streptosporangiales</taxon>
        <taxon>Thermomonosporaceae</taxon>
        <taxon>Actinomadura</taxon>
    </lineage>
</organism>
<feature type="signal peptide" evidence="3">
    <location>
        <begin position="1"/>
        <end position="35"/>
    </location>
</feature>
<feature type="region of interest" description="Disordered" evidence="1">
    <location>
        <begin position="586"/>
        <end position="653"/>
    </location>
</feature>
<evidence type="ECO:0000313" key="5">
    <source>
        <dbReference type="Proteomes" id="UP001049518"/>
    </source>
</evidence>
<proteinExistence type="predicted"/>
<keyword evidence="2" id="KW-0472">Membrane</keyword>